<dbReference type="GO" id="GO:0003677">
    <property type="term" value="F:DNA binding"/>
    <property type="evidence" value="ECO:0007669"/>
    <property type="project" value="InterPro"/>
</dbReference>
<dbReference type="AlphaFoldDB" id="A0A1V9E9W5"/>
<proteinExistence type="inferred from homology"/>
<evidence type="ECO:0000256" key="3">
    <source>
        <dbReference type="ARBA" id="ARBA00023082"/>
    </source>
</evidence>
<dbReference type="PANTHER" id="PTHR43133:SF46">
    <property type="entry name" value="RNA POLYMERASE SIGMA-70 FACTOR ECF SUBFAMILY"/>
    <property type="match status" value="1"/>
</dbReference>
<dbReference type="InterPro" id="IPR013325">
    <property type="entry name" value="RNA_pol_sigma_r2"/>
</dbReference>
<dbReference type="PANTHER" id="PTHR43133">
    <property type="entry name" value="RNA POLYMERASE ECF-TYPE SIGMA FACTO"/>
    <property type="match status" value="1"/>
</dbReference>
<comment type="caution">
    <text evidence="7">The sequence shown here is derived from an EMBL/GenBank/DDBJ whole genome shotgun (WGS) entry which is preliminary data.</text>
</comment>
<keyword evidence="3" id="KW-0731">Sigma factor</keyword>
<dbReference type="InterPro" id="IPR014284">
    <property type="entry name" value="RNA_pol_sigma-70_dom"/>
</dbReference>
<dbReference type="GO" id="GO:0006352">
    <property type="term" value="P:DNA-templated transcription initiation"/>
    <property type="evidence" value="ECO:0007669"/>
    <property type="project" value="InterPro"/>
</dbReference>
<evidence type="ECO:0000256" key="2">
    <source>
        <dbReference type="ARBA" id="ARBA00023015"/>
    </source>
</evidence>
<evidence type="ECO:0000313" key="7">
    <source>
        <dbReference type="EMBL" id="OQP42913.1"/>
    </source>
</evidence>
<dbReference type="Gene3D" id="1.10.10.10">
    <property type="entry name" value="Winged helix-like DNA-binding domain superfamily/Winged helix DNA-binding domain"/>
    <property type="match status" value="1"/>
</dbReference>
<accession>A0A1V9E9W5</accession>
<evidence type="ECO:0000313" key="8">
    <source>
        <dbReference type="Proteomes" id="UP000192610"/>
    </source>
</evidence>
<dbReference type="InterPro" id="IPR007627">
    <property type="entry name" value="RNA_pol_sigma70_r2"/>
</dbReference>
<sequence>MGPVTSNASHMQTELLTSSISISRRFNNYSNTRPVPADEPLLLQRTADGDREAFSKLYSHYVPLLYKLLYPLTNENRQDTDEIIQDIFLQIWEKREVLIAIQSFQAYVFRMGRNMLVSRHRREKVKQRYIREIEYRQQDQSVQPLDHDILRIEYRTMVMEAINCLPPRQKEVFNLRTSADLSLKEIACLLKISLPAVKKNLYTAIRSIRKHLHEQGGWLLAFICCLIKIL</sequence>
<evidence type="ECO:0000256" key="4">
    <source>
        <dbReference type="ARBA" id="ARBA00023163"/>
    </source>
</evidence>
<dbReference type="Pfam" id="PF08281">
    <property type="entry name" value="Sigma70_r4_2"/>
    <property type="match status" value="1"/>
</dbReference>
<feature type="domain" description="RNA polymerase sigma factor 70 region 4 type 2" evidence="6">
    <location>
        <begin position="157"/>
        <end position="205"/>
    </location>
</feature>
<dbReference type="SUPFAM" id="SSF88659">
    <property type="entry name" value="Sigma3 and sigma4 domains of RNA polymerase sigma factors"/>
    <property type="match status" value="1"/>
</dbReference>
<feature type="domain" description="RNA polymerase sigma-70 region 2" evidence="5">
    <location>
        <begin position="57"/>
        <end position="124"/>
    </location>
</feature>
<dbReference type="OrthoDB" id="799938at2"/>
<evidence type="ECO:0000259" key="5">
    <source>
        <dbReference type="Pfam" id="PF04542"/>
    </source>
</evidence>
<gene>
    <name evidence="7" type="ORF">A4H97_12230</name>
</gene>
<dbReference type="InterPro" id="IPR036388">
    <property type="entry name" value="WH-like_DNA-bd_sf"/>
</dbReference>
<dbReference type="STRING" id="354355.SAMN05660816_03113"/>
<keyword evidence="4" id="KW-0804">Transcription</keyword>
<name>A0A1V9E9W5_9BACT</name>
<dbReference type="Gene3D" id="1.10.1740.10">
    <property type="match status" value="1"/>
</dbReference>
<reference evidence="8" key="1">
    <citation type="submission" date="2016-04" db="EMBL/GenBank/DDBJ databases">
        <authorList>
            <person name="Chen L."/>
            <person name="Zhuang W."/>
            <person name="Wang G."/>
        </authorList>
    </citation>
    <scope>NUCLEOTIDE SEQUENCE [LARGE SCALE GENOMIC DNA]</scope>
    <source>
        <strain evidence="8">17621</strain>
    </source>
</reference>
<organism evidence="7 8">
    <name type="scientific">Niastella yeongjuensis</name>
    <dbReference type="NCBI Taxonomy" id="354355"/>
    <lineage>
        <taxon>Bacteria</taxon>
        <taxon>Pseudomonadati</taxon>
        <taxon>Bacteroidota</taxon>
        <taxon>Chitinophagia</taxon>
        <taxon>Chitinophagales</taxon>
        <taxon>Chitinophagaceae</taxon>
        <taxon>Niastella</taxon>
    </lineage>
</organism>
<dbReference type="SUPFAM" id="SSF88946">
    <property type="entry name" value="Sigma2 domain of RNA polymerase sigma factors"/>
    <property type="match status" value="1"/>
</dbReference>
<protein>
    <submittedName>
        <fullName evidence="7">Uncharacterized protein</fullName>
    </submittedName>
</protein>
<dbReference type="InterPro" id="IPR039425">
    <property type="entry name" value="RNA_pol_sigma-70-like"/>
</dbReference>
<keyword evidence="8" id="KW-1185">Reference proteome</keyword>
<dbReference type="GO" id="GO:0016987">
    <property type="term" value="F:sigma factor activity"/>
    <property type="evidence" value="ECO:0007669"/>
    <property type="project" value="UniProtKB-KW"/>
</dbReference>
<dbReference type="Proteomes" id="UP000192610">
    <property type="component" value="Unassembled WGS sequence"/>
</dbReference>
<dbReference type="InterPro" id="IPR013324">
    <property type="entry name" value="RNA_pol_sigma_r3/r4-like"/>
</dbReference>
<dbReference type="CDD" id="cd06171">
    <property type="entry name" value="Sigma70_r4"/>
    <property type="match status" value="1"/>
</dbReference>
<dbReference type="InterPro" id="IPR013249">
    <property type="entry name" value="RNA_pol_sigma70_r4_t2"/>
</dbReference>
<dbReference type="EMBL" id="LVXG01000056">
    <property type="protein sequence ID" value="OQP42913.1"/>
    <property type="molecule type" value="Genomic_DNA"/>
</dbReference>
<keyword evidence="2" id="KW-0805">Transcription regulation</keyword>
<evidence type="ECO:0000259" key="6">
    <source>
        <dbReference type="Pfam" id="PF08281"/>
    </source>
</evidence>
<comment type="similarity">
    <text evidence="1">Belongs to the sigma-70 factor family. ECF subfamily.</text>
</comment>
<evidence type="ECO:0000256" key="1">
    <source>
        <dbReference type="ARBA" id="ARBA00010641"/>
    </source>
</evidence>
<dbReference type="Pfam" id="PF04542">
    <property type="entry name" value="Sigma70_r2"/>
    <property type="match status" value="1"/>
</dbReference>
<dbReference type="NCBIfam" id="TIGR02937">
    <property type="entry name" value="sigma70-ECF"/>
    <property type="match status" value="1"/>
</dbReference>